<feature type="region of interest" description="Disordered" evidence="1">
    <location>
        <begin position="726"/>
        <end position="747"/>
    </location>
</feature>
<feature type="region of interest" description="Disordered" evidence="1">
    <location>
        <begin position="1037"/>
        <end position="1063"/>
    </location>
</feature>
<feature type="region of interest" description="Disordered" evidence="1">
    <location>
        <begin position="241"/>
        <end position="527"/>
    </location>
</feature>
<name>A0A2B7X379_9EURO</name>
<dbReference type="Proteomes" id="UP000224080">
    <property type="component" value="Unassembled WGS sequence"/>
</dbReference>
<proteinExistence type="predicted"/>
<organism evidence="2 3">
    <name type="scientific">Blastomyces parvus</name>
    <dbReference type="NCBI Taxonomy" id="2060905"/>
    <lineage>
        <taxon>Eukaryota</taxon>
        <taxon>Fungi</taxon>
        <taxon>Dikarya</taxon>
        <taxon>Ascomycota</taxon>
        <taxon>Pezizomycotina</taxon>
        <taxon>Eurotiomycetes</taxon>
        <taxon>Eurotiomycetidae</taxon>
        <taxon>Onygenales</taxon>
        <taxon>Ajellomycetaceae</taxon>
        <taxon>Blastomyces</taxon>
    </lineage>
</organism>
<feature type="compositionally biased region" description="Basic residues" evidence="1">
    <location>
        <begin position="893"/>
        <end position="904"/>
    </location>
</feature>
<gene>
    <name evidence="2" type="ORF">GX51_04082</name>
</gene>
<dbReference type="AlphaFoldDB" id="A0A2B7X379"/>
<feature type="compositionally biased region" description="Basic and acidic residues" evidence="1">
    <location>
        <begin position="292"/>
        <end position="301"/>
    </location>
</feature>
<feature type="compositionally biased region" description="Polar residues" evidence="1">
    <location>
        <begin position="429"/>
        <end position="458"/>
    </location>
</feature>
<feature type="non-terminal residue" evidence="2">
    <location>
        <position position="1184"/>
    </location>
</feature>
<sequence>MDGATMLQNTQFALPNQTQVRDEVRGNMSTAPHLFPGEQQLNYRTPAPPNGHYQFPPPHVEGNGWPVHQDTNPPQHTFANQTDNMARTECHNGNIMMPPLPHPAGSHHAHMHMQPHHHFRNNNANVQPFQPVNPGLGVQQPVPNGNGHVSNMNNGNSVGNGSGFNRHMSGNHPNEAINAPRQNDQNNQMTAHQNGVAHSPPGVNHGVPAQMQGTHHSEFFRVSNHTGQNNNMVAHQNGVAQPHEVDPGVSPQSQGSHQRTPSHGSNHSGQNNNAAAHHQMNPSAPPYIPGAHHNEPFHEPNHSGQGNIAAPQNRATQPFTEMNPAHPPPYSSQPNPSVPYNAVRDGLNIPPYSEFNGARQTNVGHPNPNSGAENIGIENHHPGSWDPHRHMDQNPPAPAHGSGLPQSQAQPIYPGGMVMAPHLERNDMRQNNPHPNQGVPQASLGGNQTGTVTTHSNGPPQPHQHDAPVPGPTFGNLSTPGNQPDVHALPHNSHSQTSVIQTPDRVSDRGTVPHLNPSTTPPSSTEMGVGVQAPNAMGQSTPPNANPPFPQNVQVHHPFNGGTQPANDQNVENMGNPALFNSGSQGFQNGMAGHPVPAPQPINLSGDRNMNQNNHGSQNNMVHHQVPVPQPSDLNAAHQMNQNNHGSQNGMAQHPVPAPQPVNLNMGQNMNENNHAFQNGVAQHPVPAPHPINSNAGQHMNQHNHGFQDRMSQHPVPAPQPVDLNMGQNMNESNHASQNGMAQHPVPAPHPVNLNAGQHMNENNHGFQGTVAHDPAPRVQPNGNSHAALPAHAGDPYTGQCANIEVGSNGATSQMDGRQVTAQYPALCPVPTVTQSNQQVNVNGPGLHPFQYHNLRPPPPWNVQNLGGVSAHPRPSYDIPNINGIPIDPAALLKRRPGKPKNGVRKSEQRGRPQGRKRSTGTTSNEPSARSQSNGNGGLAPIPPGVAPPIPGYGSESGGAPPVQPVSRPNGRPTIPTSAETRAGVHPVRLVPLENGDSVPHANGNRQNKETINLEALEGGDGDVPPGKVDFGEIPELTSGSTRIGVPPGVSAPSAKGTETVPNMNDNPGNALFDLLEYMPQLELFELDFESFSSEMSREEWNGGLPGDLGQIPLSTGSDPAQPNAGQLGTEDFDASMQMMGELGHEDAPAAPGQIPSSTGSNSVQPNGGQPSTLEAPAQIPSST</sequence>
<feature type="compositionally biased region" description="Basic and acidic residues" evidence="1">
    <location>
        <begin position="378"/>
        <end position="392"/>
    </location>
</feature>
<feature type="compositionally biased region" description="Polar residues" evidence="1">
    <location>
        <begin position="726"/>
        <end position="741"/>
    </location>
</feature>
<feature type="region of interest" description="Disordered" evidence="1">
    <location>
        <begin position="892"/>
        <end position="1007"/>
    </location>
</feature>
<dbReference type="OrthoDB" id="4188628at2759"/>
<accession>A0A2B7X379</accession>
<feature type="compositionally biased region" description="Polar residues" evidence="1">
    <location>
        <begin position="1155"/>
        <end position="1173"/>
    </location>
</feature>
<feature type="compositionally biased region" description="Polar residues" evidence="1">
    <location>
        <begin position="920"/>
        <end position="934"/>
    </location>
</feature>
<feature type="compositionally biased region" description="Polar residues" evidence="1">
    <location>
        <begin position="516"/>
        <end position="526"/>
    </location>
</feature>
<feature type="region of interest" description="Disordered" evidence="1">
    <location>
        <begin position="1098"/>
        <end position="1184"/>
    </location>
</feature>
<evidence type="ECO:0000313" key="2">
    <source>
        <dbReference type="EMBL" id="PGH03506.1"/>
    </source>
</evidence>
<evidence type="ECO:0000256" key="1">
    <source>
        <dbReference type="SAM" id="MobiDB-lite"/>
    </source>
</evidence>
<protein>
    <submittedName>
        <fullName evidence="2">Uncharacterized protein</fullName>
    </submittedName>
</protein>
<feature type="region of interest" description="Disordered" evidence="1">
    <location>
        <begin position="851"/>
        <end position="874"/>
    </location>
</feature>
<dbReference type="EMBL" id="PDNC01000048">
    <property type="protein sequence ID" value="PGH03506.1"/>
    <property type="molecule type" value="Genomic_DNA"/>
</dbReference>
<feature type="compositionally biased region" description="Polar residues" evidence="1">
    <location>
        <begin position="492"/>
        <end position="501"/>
    </location>
</feature>
<feature type="compositionally biased region" description="Polar residues" evidence="1">
    <location>
        <begin position="1113"/>
        <end position="1127"/>
    </location>
</feature>
<feature type="region of interest" description="Disordered" evidence="1">
    <location>
        <begin position="169"/>
        <end position="200"/>
    </location>
</feature>
<comment type="caution">
    <text evidence="2">The sequence shown here is derived from an EMBL/GenBank/DDBJ whole genome shotgun (WGS) entry which is preliminary data.</text>
</comment>
<reference evidence="2 3" key="1">
    <citation type="submission" date="2017-10" db="EMBL/GenBank/DDBJ databases">
        <title>Comparative genomics in systemic dimorphic fungi from Ajellomycetaceae.</title>
        <authorList>
            <person name="Munoz J.F."/>
            <person name="Mcewen J.G."/>
            <person name="Clay O.K."/>
            <person name="Cuomo C.A."/>
        </authorList>
    </citation>
    <scope>NUCLEOTIDE SEQUENCE [LARGE SCALE GENOMIC DNA]</scope>
    <source>
        <strain evidence="2 3">UAMH130</strain>
    </source>
</reference>
<evidence type="ECO:0000313" key="3">
    <source>
        <dbReference type="Proteomes" id="UP000224080"/>
    </source>
</evidence>
<feature type="compositionally biased region" description="Polar residues" evidence="1">
    <location>
        <begin position="250"/>
        <end position="261"/>
    </location>
</feature>
<feature type="compositionally biased region" description="Low complexity" evidence="1">
    <location>
        <begin position="262"/>
        <end position="279"/>
    </location>
</feature>
<feature type="compositionally biased region" description="Polar residues" evidence="1">
    <location>
        <begin position="358"/>
        <end position="372"/>
    </location>
</feature>
<feature type="compositionally biased region" description="Polar residues" evidence="1">
    <location>
        <begin position="180"/>
        <end position="193"/>
    </location>
</feature>
<keyword evidence="3" id="KW-1185">Reference proteome</keyword>
<feature type="compositionally biased region" description="Pro residues" evidence="1">
    <location>
        <begin position="941"/>
        <end position="951"/>
    </location>
</feature>